<evidence type="ECO:0000256" key="3">
    <source>
        <dbReference type="ARBA" id="ARBA00022692"/>
    </source>
</evidence>
<reference evidence="8" key="2">
    <citation type="submission" date="2023-08" db="EMBL/GenBank/DDBJ databases">
        <title>Nitrogen cycling bacteria in agricultural field soils.</title>
        <authorList>
            <person name="Jang J."/>
        </authorList>
    </citation>
    <scope>NUCLEOTIDE SEQUENCE</scope>
    <source>
        <strain evidence="8">PS3-36</strain>
    </source>
</reference>
<evidence type="ECO:0000313" key="8">
    <source>
        <dbReference type="EMBL" id="MDQ6600134.1"/>
    </source>
</evidence>
<dbReference type="PANTHER" id="PTHR23531">
    <property type="entry name" value="QUINOLENE RESISTANCE PROTEIN NORA"/>
    <property type="match status" value="1"/>
</dbReference>
<feature type="transmembrane region" description="Helical" evidence="6">
    <location>
        <begin position="100"/>
        <end position="124"/>
    </location>
</feature>
<keyword evidence="3 6" id="KW-0812">Transmembrane</keyword>
<dbReference type="CDD" id="cd17489">
    <property type="entry name" value="MFS_YfcJ_like"/>
    <property type="match status" value="1"/>
</dbReference>
<dbReference type="InterPro" id="IPR036259">
    <property type="entry name" value="MFS_trans_sf"/>
</dbReference>
<feature type="transmembrane region" description="Helical" evidence="6">
    <location>
        <begin position="239"/>
        <end position="258"/>
    </location>
</feature>
<dbReference type="PROSITE" id="PS50850">
    <property type="entry name" value="MFS"/>
    <property type="match status" value="1"/>
</dbReference>
<keyword evidence="11" id="KW-1185">Reference proteome</keyword>
<dbReference type="SUPFAM" id="SSF103473">
    <property type="entry name" value="MFS general substrate transporter"/>
    <property type="match status" value="1"/>
</dbReference>
<dbReference type="Gene3D" id="1.20.1250.20">
    <property type="entry name" value="MFS general substrate transporter like domains"/>
    <property type="match status" value="2"/>
</dbReference>
<name>A0A4R5VTS9_9BACI</name>
<proteinExistence type="predicted"/>
<feature type="transmembrane region" description="Helical" evidence="6">
    <location>
        <begin position="270"/>
        <end position="290"/>
    </location>
</feature>
<keyword evidence="2" id="KW-0813">Transport</keyword>
<feature type="transmembrane region" description="Helical" evidence="6">
    <location>
        <begin position="205"/>
        <end position="227"/>
    </location>
</feature>
<dbReference type="InterPro" id="IPR020846">
    <property type="entry name" value="MFS_dom"/>
</dbReference>
<feature type="transmembrane region" description="Helical" evidence="6">
    <location>
        <begin position="338"/>
        <end position="357"/>
    </location>
</feature>
<comment type="caution">
    <text evidence="9">The sequence shown here is derived from an EMBL/GenBank/DDBJ whole genome shotgun (WGS) entry which is preliminary data.</text>
</comment>
<dbReference type="PANTHER" id="PTHR23531:SF2">
    <property type="entry name" value="PERMEASE"/>
    <property type="match status" value="1"/>
</dbReference>
<dbReference type="Proteomes" id="UP001178888">
    <property type="component" value="Unassembled WGS sequence"/>
</dbReference>
<evidence type="ECO:0000256" key="2">
    <source>
        <dbReference type="ARBA" id="ARBA00022448"/>
    </source>
</evidence>
<dbReference type="InterPro" id="IPR011701">
    <property type="entry name" value="MFS"/>
</dbReference>
<dbReference type="EMBL" id="SMYO01000004">
    <property type="protein sequence ID" value="TDK62402.1"/>
    <property type="molecule type" value="Genomic_DNA"/>
</dbReference>
<feature type="transmembrane region" description="Helical" evidence="6">
    <location>
        <begin position="296"/>
        <end position="317"/>
    </location>
</feature>
<comment type="subcellular location">
    <subcellularLocation>
        <location evidence="1">Cell membrane</location>
        <topology evidence="1">Multi-pass membrane protein</topology>
    </subcellularLocation>
</comment>
<dbReference type="RefSeq" id="WP_133334119.1">
    <property type="nucleotide sequence ID" value="NZ_JAVGVR010000001.1"/>
</dbReference>
<evidence type="ECO:0000259" key="7">
    <source>
        <dbReference type="PROSITE" id="PS50850"/>
    </source>
</evidence>
<gene>
    <name evidence="9" type="ORF">E2K98_10155</name>
    <name evidence="8" type="ORF">RCG21_28075</name>
</gene>
<evidence type="ECO:0000256" key="5">
    <source>
        <dbReference type="ARBA" id="ARBA00023136"/>
    </source>
</evidence>
<sequence>MSKPKLWTKDFISISLSNFFLFLTFYILLVTLPIFALKEFHSSASQAGLMTTVFLLSAIISRPLAGQWLERAGSRKVLLTALIIFAGASLFYFFPKSITGFLIIRLLHGVGFGIATTAAGTIVADLIPSSRRGEGMGYFVMSINMAMVLGPFLGLLAVQQWGSSWLFTLTLVVAIAALLTGLSIKLPKKEQKVEPTVQSSFSVRNLFEASAVPISIVGGFLAIVYSALLSFVSVYASEIHLANVASLFFVVYAAFLLLSRPFTGKWLDQYGSNVLFYPCIILFAIGLLVLSKADGAFTFLLSAALIGLGWGTLFPTFQTIAIQDAAPNKRGLATATFLSIYDTGIALGSFFIGLVAAKMSYSSLYFLCAFYVLIGAVLYYFFHHAKKRETSSKLKSQEQ</sequence>
<dbReference type="EMBL" id="JAVGVR010000001">
    <property type="protein sequence ID" value="MDQ6600134.1"/>
    <property type="molecule type" value="Genomic_DNA"/>
</dbReference>
<dbReference type="AlphaFoldDB" id="A0A4R5VTS9"/>
<dbReference type="Proteomes" id="UP000295132">
    <property type="component" value="Unassembled WGS sequence"/>
</dbReference>
<evidence type="ECO:0000256" key="1">
    <source>
        <dbReference type="ARBA" id="ARBA00004651"/>
    </source>
</evidence>
<evidence type="ECO:0000313" key="11">
    <source>
        <dbReference type="Proteomes" id="UP001178888"/>
    </source>
</evidence>
<keyword evidence="5 6" id="KW-0472">Membrane</keyword>
<evidence type="ECO:0000256" key="6">
    <source>
        <dbReference type="SAM" id="Phobius"/>
    </source>
</evidence>
<dbReference type="Pfam" id="PF07690">
    <property type="entry name" value="MFS_1"/>
    <property type="match status" value="1"/>
</dbReference>
<evidence type="ECO:0000313" key="9">
    <source>
        <dbReference type="EMBL" id="TDK62402.1"/>
    </source>
</evidence>
<dbReference type="GO" id="GO:0005886">
    <property type="term" value="C:plasma membrane"/>
    <property type="evidence" value="ECO:0007669"/>
    <property type="project" value="UniProtKB-SubCell"/>
</dbReference>
<keyword evidence="4 6" id="KW-1133">Transmembrane helix</keyword>
<feature type="domain" description="Major facilitator superfamily (MFS) profile" evidence="7">
    <location>
        <begin position="10"/>
        <end position="387"/>
    </location>
</feature>
<dbReference type="InterPro" id="IPR052714">
    <property type="entry name" value="MFS_Exporter"/>
</dbReference>
<reference evidence="9 10" key="1">
    <citation type="submission" date="2019-03" db="EMBL/GenBank/DDBJ databases">
        <title>Bacillus niacini sp. nov. a Nicotinate-Metabolizing Mesophile Isolated from Soil.</title>
        <authorList>
            <person name="Zhang G."/>
        </authorList>
    </citation>
    <scope>NUCLEOTIDE SEQUENCE [LARGE SCALE GENOMIC DNA]</scope>
    <source>
        <strain evidence="9 10">WN066</strain>
    </source>
</reference>
<organism evidence="9 10">
    <name type="scientific">Bacillus salipaludis</name>
    <dbReference type="NCBI Taxonomy" id="2547811"/>
    <lineage>
        <taxon>Bacteria</taxon>
        <taxon>Bacillati</taxon>
        <taxon>Bacillota</taxon>
        <taxon>Bacilli</taxon>
        <taxon>Bacillales</taxon>
        <taxon>Bacillaceae</taxon>
        <taxon>Bacillus</taxon>
    </lineage>
</organism>
<feature type="transmembrane region" description="Helical" evidence="6">
    <location>
        <begin position="12"/>
        <end position="35"/>
    </location>
</feature>
<evidence type="ECO:0000313" key="10">
    <source>
        <dbReference type="Proteomes" id="UP000295132"/>
    </source>
</evidence>
<dbReference type="GO" id="GO:0022857">
    <property type="term" value="F:transmembrane transporter activity"/>
    <property type="evidence" value="ECO:0007669"/>
    <property type="project" value="InterPro"/>
</dbReference>
<feature type="transmembrane region" description="Helical" evidence="6">
    <location>
        <begin position="363"/>
        <end position="382"/>
    </location>
</feature>
<feature type="transmembrane region" description="Helical" evidence="6">
    <location>
        <begin position="77"/>
        <end position="94"/>
    </location>
</feature>
<feature type="transmembrane region" description="Helical" evidence="6">
    <location>
        <begin position="136"/>
        <end position="158"/>
    </location>
</feature>
<accession>A0A4R5VTS9</accession>
<evidence type="ECO:0000256" key="4">
    <source>
        <dbReference type="ARBA" id="ARBA00022989"/>
    </source>
</evidence>
<feature type="transmembrane region" description="Helical" evidence="6">
    <location>
        <begin position="164"/>
        <end position="184"/>
    </location>
</feature>
<protein>
    <submittedName>
        <fullName evidence="9">MFS transporter</fullName>
    </submittedName>
</protein>